<keyword evidence="3" id="KW-1185">Reference proteome</keyword>
<feature type="non-terminal residue" evidence="2">
    <location>
        <position position="1"/>
    </location>
</feature>
<name>A0ABN9QKU4_9DINO</name>
<dbReference type="Proteomes" id="UP001189429">
    <property type="component" value="Unassembled WGS sequence"/>
</dbReference>
<evidence type="ECO:0000313" key="2">
    <source>
        <dbReference type="EMBL" id="CAK0806712.1"/>
    </source>
</evidence>
<reference evidence="2" key="1">
    <citation type="submission" date="2023-10" db="EMBL/GenBank/DDBJ databases">
        <authorList>
            <person name="Chen Y."/>
            <person name="Shah S."/>
            <person name="Dougan E. K."/>
            <person name="Thang M."/>
            <person name="Chan C."/>
        </authorList>
    </citation>
    <scope>NUCLEOTIDE SEQUENCE [LARGE SCALE GENOMIC DNA]</scope>
</reference>
<gene>
    <name evidence="2" type="ORF">PCOR1329_LOCUS12833</name>
</gene>
<evidence type="ECO:0000256" key="1">
    <source>
        <dbReference type="SAM" id="MobiDB-lite"/>
    </source>
</evidence>
<feature type="compositionally biased region" description="Gly residues" evidence="1">
    <location>
        <begin position="71"/>
        <end position="85"/>
    </location>
</feature>
<dbReference type="EMBL" id="CAUYUJ010003772">
    <property type="protein sequence ID" value="CAK0806712.1"/>
    <property type="molecule type" value="Genomic_DNA"/>
</dbReference>
<sequence length="139" mass="14689">AQDSAAASSVERLTAEQRSRAVTVVYRRASSVRFAFQSLGPVEEGCSHALLLGEAGSATQTSERSPERRSGGAGRGARGPPGVGGWPPRTGGNHEEAAEVHPWPCRGGRLHSRVCASLSPTRRLLCTAIRHALLARRKG</sequence>
<protein>
    <submittedName>
        <fullName evidence="2">Uncharacterized protein</fullName>
    </submittedName>
</protein>
<feature type="region of interest" description="Disordered" evidence="1">
    <location>
        <begin position="53"/>
        <end position="98"/>
    </location>
</feature>
<accession>A0ABN9QKU4</accession>
<comment type="caution">
    <text evidence="2">The sequence shown here is derived from an EMBL/GenBank/DDBJ whole genome shotgun (WGS) entry which is preliminary data.</text>
</comment>
<proteinExistence type="predicted"/>
<evidence type="ECO:0000313" key="3">
    <source>
        <dbReference type="Proteomes" id="UP001189429"/>
    </source>
</evidence>
<organism evidence="2 3">
    <name type="scientific">Prorocentrum cordatum</name>
    <dbReference type="NCBI Taxonomy" id="2364126"/>
    <lineage>
        <taxon>Eukaryota</taxon>
        <taxon>Sar</taxon>
        <taxon>Alveolata</taxon>
        <taxon>Dinophyceae</taxon>
        <taxon>Prorocentrales</taxon>
        <taxon>Prorocentraceae</taxon>
        <taxon>Prorocentrum</taxon>
    </lineage>
</organism>
<feature type="non-terminal residue" evidence="2">
    <location>
        <position position="139"/>
    </location>
</feature>